<dbReference type="AlphaFoldDB" id="W2H3P4"/>
<dbReference type="EMBL" id="KI685712">
    <property type="protein sequence ID" value="ETK89116.1"/>
    <property type="molecule type" value="Genomic_DNA"/>
</dbReference>
<evidence type="ECO:0000313" key="1">
    <source>
        <dbReference type="EMBL" id="ETK89116.1"/>
    </source>
</evidence>
<name>W2H3P4_PHYNI</name>
<feature type="non-terminal residue" evidence="1">
    <location>
        <position position="1"/>
    </location>
</feature>
<protein>
    <submittedName>
        <fullName evidence="1">Uncharacterized protein</fullName>
    </submittedName>
</protein>
<sequence>NKVNIDTFSGNHTSKTLKGQGVKSIITFEHDLIAFMKDVRCEEEV</sequence>
<reference evidence="1" key="1">
    <citation type="submission" date="2013-11" db="EMBL/GenBank/DDBJ databases">
        <title>The Genome Sequence of Phytophthora parasitica CJ02B3.</title>
        <authorList>
            <consortium name="The Broad Institute Genomics Platform"/>
            <person name="Russ C."/>
            <person name="Tyler B."/>
            <person name="Panabieres F."/>
            <person name="Shan W."/>
            <person name="Tripathy S."/>
            <person name="Grunwald N."/>
            <person name="Machado M."/>
            <person name="Johnson C.S."/>
            <person name="Arredondo F."/>
            <person name="Hong C."/>
            <person name="Coffey M."/>
            <person name="Young S.K."/>
            <person name="Zeng Q."/>
            <person name="Gargeya S."/>
            <person name="Fitzgerald M."/>
            <person name="Abouelleil A."/>
            <person name="Alvarado L."/>
            <person name="Chapman S.B."/>
            <person name="Gainer-Dewar J."/>
            <person name="Goldberg J."/>
            <person name="Griggs A."/>
            <person name="Gujja S."/>
            <person name="Hansen M."/>
            <person name="Howarth C."/>
            <person name="Imamovic A."/>
            <person name="Ireland A."/>
            <person name="Larimer J."/>
            <person name="McCowan C."/>
            <person name="Murphy C."/>
            <person name="Pearson M."/>
            <person name="Poon T.W."/>
            <person name="Priest M."/>
            <person name="Roberts A."/>
            <person name="Saif S."/>
            <person name="Shea T."/>
            <person name="Sykes S."/>
            <person name="Wortman J."/>
            <person name="Nusbaum C."/>
            <person name="Birren B."/>
        </authorList>
    </citation>
    <scope>NUCLEOTIDE SEQUENCE [LARGE SCALE GENOMIC DNA]</scope>
    <source>
        <strain evidence="1">CJ02B3</strain>
    </source>
</reference>
<gene>
    <name evidence="1" type="ORF">L915_06731</name>
</gene>
<accession>W2H3P4</accession>
<proteinExistence type="predicted"/>
<organism evidence="1">
    <name type="scientific">Phytophthora nicotianae</name>
    <name type="common">Potato buckeye rot agent</name>
    <name type="synonym">Phytophthora parasitica</name>
    <dbReference type="NCBI Taxonomy" id="4792"/>
    <lineage>
        <taxon>Eukaryota</taxon>
        <taxon>Sar</taxon>
        <taxon>Stramenopiles</taxon>
        <taxon>Oomycota</taxon>
        <taxon>Peronosporomycetes</taxon>
        <taxon>Peronosporales</taxon>
        <taxon>Peronosporaceae</taxon>
        <taxon>Phytophthora</taxon>
    </lineage>
</organism>
<dbReference type="Proteomes" id="UP000053236">
    <property type="component" value="Unassembled WGS sequence"/>
</dbReference>